<reference evidence="2" key="1">
    <citation type="journal article" date="2021" name="PeerJ">
        <title>Extensive microbial diversity within the chicken gut microbiome revealed by metagenomics and culture.</title>
        <authorList>
            <person name="Gilroy R."/>
            <person name="Ravi A."/>
            <person name="Getino M."/>
            <person name="Pursley I."/>
            <person name="Horton D.L."/>
            <person name="Alikhan N.F."/>
            <person name="Baker D."/>
            <person name="Gharbi K."/>
            <person name="Hall N."/>
            <person name="Watson M."/>
            <person name="Adriaenssens E.M."/>
            <person name="Foster-Nyarko E."/>
            <person name="Jarju S."/>
            <person name="Secka A."/>
            <person name="Antonio M."/>
            <person name="Oren A."/>
            <person name="Chaudhuri R.R."/>
            <person name="La Ragione R."/>
            <person name="Hildebrand F."/>
            <person name="Pallen M.J."/>
        </authorList>
    </citation>
    <scope>NUCLEOTIDE SEQUENCE</scope>
    <source>
        <strain evidence="2">CHK165-8395</strain>
    </source>
</reference>
<sequence length="226" mass="25537">MVCDYHGVECWSARELYSLLGYTQWRNFEAIINKAKAACTNAGEDVTYHFADVSKMISLPKGAEREIDDIYLTRYACYLTAQNGDARKSAIAFAQNYFAVQTRRAELVEQHLLDYERVQARTKLAETEKLLSGVFYERGVDSKGFAIIRSKGDKALFRLDTALLKCKLGAPHSRPLVDFLPTISIKAKDFAAEMTSINVQQKDLYGQSSIEKEHIENNTAVRNMMG</sequence>
<dbReference type="NCBIfam" id="NF008573">
    <property type="entry name" value="PRK11525.1"/>
    <property type="match status" value="1"/>
</dbReference>
<gene>
    <name evidence="2" type="primary">dinD</name>
    <name evidence="2" type="ORF">K8U81_00790</name>
</gene>
<dbReference type="InterPro" id="IPR003497">
    <property type="entry name" value="BRO_N_domain"/>
</dbReference>
<feature type="domain" description="Bro-N" evidence="1">
    <location>
        <begin position="7"/>
        <end position="93"/>
    </location>
</feature>
<evidence type="ECO:0000313" key="2">
    <source>
        <dbReference type="EMBL" id="HJF06718.1"/>
    </source>
</evidence>
<dbReference type="EMBL" id="DYXD01000017">
    <property type="protein sequence ID" value="HJF06718.1"/>
    <property type="molecule type" value="Genomic_DNA"/>
</dbReference>
<evidence type="ECO:0000259" key="1">
    <source>
        <dbReference type="Pfam" id="PF02498"/>
    </source>
</evidence>
<dbReference type="Pfam" id="PF02498">
    <property type="entry name" value="Bro-N"/>
    <property type="match status" value="1"/>
</dbReference>
<proteinExistence type="predicted"/>
<evidence type="ECO:0000313" key="3">
    <source>
        <dbReference type="Proteomes" id="UP000718012"/>
    </source>
</evidence>
<comment type="caution">
    <text evidence="2">The sequence shown here is derived from an EMBL/GenBank/DDBJ whole genome shotgun (WGS) entry which is preliminary data.</text>
</comment>
<reference evidence="2" key="2">
    <citation type="submission" date="2021-09" db="EMBL/GenBank/DDBJ databases">
        <authorList>
            <person name="Gilroy R."/>
        </authorList>
    </citation>
    <scope>NUCLEOTIDE SEQUENCE</scope>
    <source>
        <strain evidence="2">CHK165-8395</strain>
    </source>
</reference>
<organism evidence="2 3">
    <name type="scientific">Phocaeicola coprocola</name>
    <dbReference type="NCBI Taxonomy" id="310298"/>
    <lineage>
        <taxon>Bacteria</taxon>
        <taxon>Pseudomonadati</taxon>
        <taxon>Bacteroidota</taxon>
        <taxon>Bacteroidia</taxon>
        <taxon>Bacteroidales</taxon>
        <taxon>Bacteroidaceae</taxon>
        <taxon>Phocaeicola</taxon>
    </lineage>
</organism>
<accession>A0A921FBP9</accession>
<dbReference type="Proteomes" id="UP000718012">
    <property type="component" value="Unassembled WGS sequence"/>
</dbReference>
<dbReference type="AlphaFoldDB" id="A0A921FBP9"/>
<protein>
    <submittedName>
        <fullName evidence="2">DNA damage-inducible protein D</fullName>
    </submittedName>
</protein>
<name>A0A921FBP9_9BACT</name>